<name>A0A9Q0BE85_9HYPO</name>
<dbReference type="RefSeq" id="XP_051363038.1">
    <property type="nucleotide sequence ID" value="XM_051505596.1"/>
</dbReference>
<reference evidence="2" key="1">
    <citation type="journal article" date="2021" name="J Fungi (Basel)">
        <title>Genomic and Metabolomic Analyses of the Marine Fungus Emericellopsis cladophorae: Insights into Saltwater Adaptability Mechanisms and Its Biosynthetic Potential.</title>
        <authorList>
            <person name="Goncalves M.F.M."/>
            <person name="Hilario S."/>
            <person name="Van de Peer Y."/>
            <person name="Esteves A.C."/>
            <person name="Alves A."/>
        </authorList>
    </citation>
    <scope>NUCLEOTIDE SEQUENCE</scope>
    <source>
        <strain evidence="2">MUM 19.33</strain>
    </source>
</reference>
<reference evidence="2" key="2">
    <citation type="submission" date="2022-07" db="EMBL/GenBank/DDBJ databases">
        <authorList>
            <person name="Goncalves M.F.M."/>
            <person name="Hilario S."/>
            <person name="Van De Peer Y."/>
            <person name="Esteves A.C."/>
            <person name="Alves A."/>
        </authorList>
    </citation>
    <scope>NUCLEOTIDE SEQUENCE</scope>
    <source>
        <strain evidence="2">MUM 19.33</strain>
    </source>
</reference>
<dbReference type="InterPro" id="IPR051207">
    <property type="entry name" value="ComplexI_NDUFA9_subunit"/>
</dbReference>
<proteinExistence type="predicted"/>
<feature type="domain" description="NAD-dependent epimerase/dehydratase" evidence="1">
    <location>
        <begin position="9"/>
        <end position="85"/>
    </location>
</feature>
<dbReference type="SUPFAM" id="SSF51735">
    <property type="entry name" value="NAD(P)-binding Rossmann-fold domains"/>
    <property type="match status" value="1"/>
</dbReference>
<dbReference type="PANTHER" id="PTHR12126:SF16">
    <property type="entry name" value="MIOREX COMPLEX COMPONENT 2"/>
    <property type="match status" value="1"/>
</dbReference>
<dbReference type="OrthoDB" id="276721at2759"/>
<dbReference type="GeneID" id="75828931"/>
<dbReference type="GO" id="GO:0005739">
    <property type="term" value="C:mitochondrion"/>
    <property type="evidence" value="ECO:0007669"/>
    <property type="project" value="TreeGrafter"/>
</dbReference>
<evidence type="ECO:0000259" key="1">
    <source>
        <dbReference type="Pfam" id="PF01370"/>
    </source>
</evidence>
<protein>
    <recommendedName>
        <fullName evidence="1">NAD-dependent epimerase/dehydratase domain-containing protein</fullName>
    </recommendedName>
</protein>
<evidence type="ECO:0000313" key="2">
    <source>
        <dbReference type="EMBL" id="KAI6782182.1"/>
    </source>
</evidence>
<dbReference type="AlphaFoldDB" id="A0A9Q0BE85"/>
<dbReference type="Pfam" id="PF01370">
    <property type="entry name" value="Epimerase"/>
    <property type="match status" value="1"/>
</dbReference>
<evidence type="ECO:0000313" key="3">
    <source>
        <dbReference type="Proteomes" id="UP001055219"/>
    </source>
</evidence>
<dbReference type="EMBL" id="JAGIXG020000015">
    <property type="protein sequence ID" value="KAI6782182.1"/>
    <property type="molecule type" value="Genomic_DNA"/>
</dbReference>
<keyword evidence="3" id="KW-1185">Reference proteome</keyword>
<sequence>MSTIAKKLVVCGGNGFLGSRICKHAVSRGWTVTSISRSGEPHWDAITASKTPPSWSQSVVWERGDILRPATYAALLKGADYVVHSMGILMEADYKGLVSGKESPVAGIQKVFAAQRDRGINPLDRKQGQDIVPESTNDQLSYEVMNRDSAITLAKHAAEEKATAFCYISAAGGAPVLPARYIKTKREAENTITTAFPGMRGVFPRPPVMYDSSRPITVAMAAMVGGGSIFNTLTGGYLNSFMGAAGAKPLKVDTVAEAVIEALSDESIVGPVEIPQLEELASKAWRKTML</sequence>
<accession>A0A9Q0BE85</accession>
<dbReference type="InterPro" id="IPR001509">
    <property type="entry name" value="Epimerase_deHydtase"/>
</dbReference>
<dbReference type="Proteomes" id="UP001055219">
    <property type="component" value="Unassembled WGS sequence"/>
</dbReference>
<dbReference type="InterPro" id="IPR036291">
    <property type="entry name" value="NAD(P)-bd_dom_sf"/>
</dbReference>
<gene>
    <name evidence="2" type="ORF">J7T54_002419</name>
</gene>
<dbReference type="PANTHER" id="PTHR12126">
    <property type="entry name" value="NADH-UBIQUINONE OXIDOREDUCTASE 39 KDA SUBUNIT-RELATED"/>
    <property type="match status" value="1"/>
</dbReference>
<comment type="caution">
    <text evidence="2">The sequence shown here is derived from an EMBL/GenBank/DDBJ whole genome shotgun (WGS) entry which is preliminary data.</text>
</comment>
<dbReference type="GO" id="GO:0044877">
    <property type="term" value="F:protein-containing complex binding"/>
    <property type="evidence" value="ECO:0007669"/>
    <property type="project" value="TreeGrafter"/>
</dbReference>
<dbReference type="Gene3D" id="3.40.50.720">
    <property type="entry name" value="NAD(P)-binding Rossmann-like Domain"/>
    <property type="match status" value="1"/>
</dbReference>
<organism evidence="2 3">
    <name type="scientific">Emericellopsis cladophorae</name>
    <dbReference type="NCBI Taxonomy" id="2686198"/>
    <lineage>
        <taxon>Eukaryota</taxon>
        <taxon>Fungi</taxon>
        <taxon>Dikarya</taxon>
        <taxon>Ascomycota</taxon>
        <taxon>Pezizomycotina</taxon>
        <taxon>Sordariomycetes</taxon>
        <taxon>Hypocreomycetidae</taxon>
        <taxon>Hypocreales</taxon>
        <taxon>Bionectriaceae</taxon>
        <taxon>Emericellopsis</taxon>
    </lineage>
</organism>